<dbReference type="AlphaFoldDB" id="A0A2V5KFP6"/>
<dbReference type="SUPFAM" id="SSF49464">
    <property type="entry name" value="Carboxypeptidase regulatory domain-like"/>
    <property type="match status" value="2"/>
</dbReference>
<dbReference type="InterPro" id="IPR013783">
    <property type="entry name" value="Ig-like_fold"/>
</dbReference>
<organism evidence="1 2">
    <name type="scientific">Paenibacillus flagellatus</name>
    <dbReference type="NCBI Taxonomy" id="2211139"/>
    <lineage>
        <taxon>Bacteria</taxon>
        <taxon>Bacillati</taxon>
        <taxon>Bacillota</taxon>
        <taxon>Bacilli</taxon>
        <taxon>Bacillales</taxon>
        <taxon>Paenibacillaceae</taxon>
        <taxon>Paenibacillus</taxon>
    </lineage>
</organism>
<reference evidence="1 2" key="1">
    <citation type="submission" date="2018-05" db="EMBL/GenBank/DDBJ databases">
        <title>Paenibacillus flagellatus sp. nov., isolated from selenium mineral soil.</title>
        <authorList>
            <person name="Dai X."/>
        </authorList>
    </citation>
    <scope>NUCLEOTIDE SEQUENCE [LARGE SCALE GENOMIC DNA]</scope>
    <source>
        <strain evidence="1 2">DXL2</strain>
    </source>
</reference>
<evidence type="ECO:0008006" key="3">
    <source>
        <dbReference type="Google" id="ProtNLM"/>
    </source>
</evidence>
<dbReference type="Pfam" id="PF13620">
    <property type="entry name" value="CarboxypepD_reg"/>
    <property type="match status" value="2"/>
</dbReference>
<dbReference type="Proteomes" id="UP000247476">
    <property type="component" value="Unassembled WGS sequence"/>
</dbReference>
<proteinExistence type="predicted"/>
<dbReference type="Gene3D" id="2.60.40.1120">
    <property type="entry name" value="Carboxypeptidase-like, regulatory domain"/>
    <property type="match status" value="1"/>
</dbReference>
<sequence>MWMSPTHTDNRNPVAGAVVQVLDANHTPIATAVSDGVGFYRIVGLPRGAAVTVTVSAPTFGSAGIVRRLDAAGQSVVETFRLDPAPGALTGTVRDQRRNPLFNVMVRVLDPSRTMLRMVITNRRGRYDVADLAPGTYVVRFSLEGKQPLAREIVIESGKLTVLDVILLDEEEE</sequence>
<evidence type="ECO:0000313" key="2">
    <source>
        <dbReference type="Proteomes" id="UP000247476"/>
    </source>
</evidence>
<protein>
    <recommendedName>
        <fullName evidence="3">Carboxypeptidase regulatory-like domain-containing protein</fullName>
    </recommendedName>
</protein>
<comment type="caution">
    <text evidence="1">The sequence shown here is derived from an EMBL/GenBank/DDBJ whole genome shotgun (WGS) entry which is preliminary data.</text>
</comment>
<gene>
    <name evidence="1" type="ORF">DLM86_02530</name>
</gene>
<keyword evidence="2" id="KW-1185">Reference proteome</keyword>
<dbReference type="InterPro" id="IPR008969">
    <property type="entry name" value="CarboxyPept-like_regulatory"/>
</dbReference>
<name>A0A2V5KFP6_9BACL</name>
<dbReference type="EMBL" id="QJVJ01000001">
    <property type="protein sequence ID" value="PYI57334.1"/>
    <property type="molecule type" value="Genomic_DNA"/>
</dbReference>
<accession>A0A2V5KFP6</accession>
<evidence type="ECO:0000313" key="1">
    <source>
        <dbReference type="EMBL" id="PYI57334.1"/>
    </source>
</evidence>
<dbReference type="Gene3D" id="2.60.40.10">
    <property type="entry name" value="Immunoglobulins"/>
    <property type="match status" value="1"/>
</dbReference>